<feature type="domain" description="SH3" evidence="4">
    <location>
        <begin position="347"/>
        <end position="410"/>
    </location>
</feature>
<evidence type="ECO:0000256" key="2">
    <source>
        <dbReference type="PROSITE-ProRule" id="PRU00192"/>
    </source>
</evidence>
<evidence type="ECO:0000313" key="5">
    <source>
        <dbReference type="EMBL" id="KAK9761430.1"/>
    </source>
</evidence>
<reference evidence="5 6" key="1">
    <citation type="submission" date="2023-04" db="EMBL/GenBank/DDBJ databases">
        <title>Genome of Basidiobolus ranarum AG-B5.</title>
        <authorList>
            <person name="Stajich J.E."/>
            <person name="Carter-House D."/>
            <person name="Gryganskyi A."/>
        </authorList>
    </citation>
    <scope>NUCLEOTIDE SEQUENCE [LARGE SCALE GENOMIC DNA]</scope>
    <source>
        <strain evidence="5 6">AG-B5</strain>
    </source>
</reference>
<feature type="region of interest" description="Disordered" evidence="3">
    <location>
        <begin position="234"/>
        <end position="257"/>
    </location>
</feature>
<protein>
    <recommendedName>
        <fullName evidence="4">SH3 domain-containing protein</fullName>
    </recommendedName>
</protein>
<keyword evidence="6" id="KW-1185">Reference proteome</keyword>
<dbReference type="InterPro" id="IPR001452">
    <property type="entry name" value="SH3_domain"/>
</dbReference>
<feature type="compositionally biased region" description="Low complexity" evidence="3">
    <location>
        <begin position="96"/>
        <end position="112"/>
    </location>
</feature>
<dbReference type="PROSITE" id="PS50002">
    <property type="entry name" value="SH3"/>
    <property type="match status" value="1"/>
</dbReference>
<evidence type="ECO:0000256" key="1">
    <source>
        <dbReference type="ARBA" id="ARBA00022443"/>
    </source>
</evidence>
<comment type="caution">
    <text evidence="5">The sequence shown here is derived from an EMBL/GenBank/DDBJ whole genome shotgun (WGS) entry which is preliminary data.</text>
</comment>
<feature type="compositionally biased region" description="Polar residues" evidence="3">
    <location>
        <begin position="234"/>
        <end position="249"/>
    </location>
</feature>
<gene>
    <name evidence="5" type="ORF">K7432_013671</name>
</gene>
<dbReference type="SMART" id="SM00326">
    <property type="entry name" value="SH3"/>
    <property type="match status" value="1"/>
</dbReference>
<feature type="region of interest" description="Disordered" evidence="3">
    <location>
        <begin position="1"/>
        <end position="34"/>
    </location>
</feature>
<organism evidence="5 6">
    <name type="scientific">Basidiobolus ranarum</name>
    <dbReference type="NCBI Taxonomy" id="34480"/>
    <lineage>
        <taxon>Eukaryota</taxon>
        <taxon>Fungi</taxon>
        <taxon>Fungi incertae sedis</taxon>
        <taxon>Zoopagomycota</taxon>
        <taxon>Entomophthoromycotina</taxon>
        <taxon>Basidiobolomycetes</taxon>
        <taxon>Basidiobolales</taxon>
        <taxon>Basidiobolaceae</taxon>
        <taxon>Basidiobolus</taxon>
    </lineage>
</organism>
<dbReference type="Gene3D" id="2.30.30.40">
    <property type="entry name" value="SH3 Domains"/>
    <property type="match status" value="1"/>
</dbReference>
<evidence type="ECO:0000259" key="4">
    <source>
        <dbReference type="PROSITE" id="PS50002"/>
    </source>
</evidence>
<dbReference type="EMBL" id="JASJQH010001391">
    <property type="protein sequence ID" value="KAK9761430.1"/>
    <property type="molecule type" value="Genomic_DNA"/>
</dbReference>
<proteinExistence type="predicted"/>
<feature type="region of interest" description="Disordered" evidence="3">
    <location>
        <begin position="172"/>
        <end position="219"/>
    </location>
</feature>
<feature type="region of interest" description="Disordered" evidence="3">
    <location>
        <begin position="90"/>
        <end position="116"/>
    </location>
</feature>
<evidence type="ECO:0000256" key="3">
    <source>
        <dbReference type="SAM" id="MobiDB-lite"/>
    </source>
</evidence>
<keyword evidence="1 2" id="KW-0728">SH3 domain</keyword>
<evidence type="ECO:0000313" key="6">
    <source>
        <dbReference type="Proteomes" id="UP001479436"/>
    </source>
</evidence>
<dbReference type="SUPFAM" id="SSF50044">
    <property type="entry name" value="SH3-domain"/>
    <property type="match status" value="1"/>
</dbReference>
<accession>A0ABR2WIU3</accession>
<dbReference type="InterPro" id="IPR036028">
    <property type="entry name" value="SH3-like_dom_sf"/>
</dbReference>
<dbReference type="Pfam" id="PF00018">
    <property type="entry name" value="SH3_1"/>
    <property type="match status" value="1"/>
</dbReference>
<dbReference type="Proteomes" id="UP001479436">
    <property type="component" value="Unassembled WGS sequence"/>
</dbReference>
<sequence>MNMPAFTRMNNQSSDLDGNGNPADTASGRPNMSTNMSYQPNRFDSMATFPAAARIQDIREEPRENEAMRIKPDPIMHNQEAHFIDSIRSAKPLPTPNREQPNTNTTTTVLPNFQNEPINITNPTYHKPLNHALDISQNSVNNSENVVTSSMAPLSTIHRPTPAVPLKDETNLSSAITPRDNGIPVNNERSKPYSPASKLTETPKSFNERGNEKPPYNVSRKIGSEEVYPEMITNTPSDKISSRGSNVTSPKFDIANMPGLVNTMKNRSTNQDMNDLKPPKNNISHHENLSKSSVLSNASGMSEGGILGEPLEETVIVGFNQSQSTLSSHASDGPVVQHTLNSKDPFDSRLVMTAVSSYMPQRPNEIMVLPDDKLLISEEVGEEWLVGYNNSRNPGVKGYFPRGCVVGGYFN</sequence>
<feature type="compositionally biased region" description="Polar residues" evidence="3">
    <location>
        <begin position="8"/>
        <end position="34"/>
    </location>
</feature>
<name>A0ABR2WIU3_9FUNG</name>